<dbReference type="Gene3D" id="3.20.20.70">
    <property type="entry name" value="Aldolase class I"/>
    <property type="match status" value="1"/>
</dbReference>
<feature type="binding site" evidence="4">
    <location>
        <position position="216"/>
    </location>
    <ligand>
        <name>3-amino-2-oxopropyl phosphate</name>
        <dbReference type="ChEBI" id="CHEBI:57279"/>
    </ligand>
</feature>
<evidence type="ECO:0000256" key="2">
    <source>
        <dbReference type="ARBA" id="ARBA00022679"/>
    </source>
</evidence>
<dbReference type="EMBL" id="CP001097">
    <property type="protein sequence ID" value="ACD90774.1"/>
    <property type="molecule type" value="Genomic_DNA"/>
</dbReference>
<name>B3EEG4_CHLL2</name>
<proteinExistence type="inferred from homology"/>
<dbReference type="NCBIfam" id="NF003627">
    <property type="entry name" value="PRK05265.1-5"/>
    <property type="match status" value="1"/>
</dbReference>
<evidence type="ECO:0000313" key="7">
    <source>
        <dbReference type="Proteomes" id="UP000008841"/>
    </source>
</evidence>
<feature type="binding site" evidence="4">
    <location>
        <position position="31"/>
    </location>
    <ligand>
        <name>3-amino-2-oxopropyl phosphate</name>
        <dbReference type="ChEBI" id="CHEBI:57279"/>
    </ligand>
</feature>
<feature type="binding site" evidence="4">
    <location>
        <position position="124"/>
    </location>
    <ligand>
        <name>1-deoxy-D-xylulose 5-phosphate</name>
        <dbReference type="ChEBI" id="CHEBI:57792"/>
    </ligand>
</feature>
<feature type="active site" description="Proton donor" evidence="4">
    <location>
        <position position="215"/>
    </location>
</feature>
<dbReference type="eggNOG" id="COG0854">
    <property type="taxonomic scope" value="Bacteria"/>
</dbReference>
<dbReference type="HAMAP" id="MF_00279">
    <property type="entry name" value="PdxJ"/>
    <property type="match status" value="1"/>
</dbReference>
<dbReference type="HOGENOM" id="CLU_074563_0_0_10"/>
<sequence>MNSLLLQVMSTAIIIFDEKNTEPNAMRLSVNIDHIATLRNARNEFDPDPVEAALIAEKSGAAGIVCHLREDRRHIRDLDLERLRQAVTTKLDLEMAMTQEMQEIALKTKPELVTLVPEKREELTTEGGFDITRHYKTLAEFIKPLNDASIAVSIFIEPEQNAIDLAKKAGADIVELHTGIYSLKKTDEEREKELEKIRHAALFAKTLGLSVVAGHGLNYRNAASFSRIMQIEEVSIGHAIIARAAFTGLEAAVKEMLQLLRREA</sequence>
<feature type="binding site" evidence="4">
    <location>
        <position position="74"/>
    </location>
    <ligand>
        <name>1-deoxy-D-xylulose 5-phosphate</name>
        <dbReference type="ChEBI" id="CHEBI:57792"/>
    </ligand>
</feature>
<organism evidence="6 7">
    <name type="scientific">Chlorobium limicola (strain DSM 245 / NBRC 103803 / 6330)</name>
    <dbReference type="NCBI Taxonomy" id="290315"/>
    <lineage>
        <taxon>Bacteria</taxon>
        <taxon>Pseudomonadati</taxon>
        <taxon>Chlorobiota</taxon>
        <taxon>Chlorobiia</taxon>
        <taxon>Chlorobiales</taxon>
        <taxon>Chlorobiaceae</taxon>
        <taxon>Chlorobium/Pelodictyon group</taxon>
        <taxon>Chlorobium</taxon>
    </lineage>
</organism>
<comment type="subcellular location">
    <subcellularLocation>
        <location evidence="4">Cytoplasm</location>
    </subcellularLocation>
</comment>
<dbReference type="InterPro" id="IPR036130">
    <property type="entry name" value="Pyridoxine-5'_phos_synth"/>
</dbReference>
<evidence type="ECO:0000256" key="3">
    <source>
        <dbReference type="ARBA" id="ARBA00023096"/>
    </source>
</evidence>
<reference evidence="6 7" key="1">
    <citation type="submission" date="2008-05" db="EMBL/GenBank/DDBJ databases">
        <title>Complete sequence of Chlorobium limicola DSM 245.</title>
        <authorList>
            <consortium name="US DOE Joint Genome Institute"/>
            <person name="Lucas S."/>
            <person name="Copeland A."/>
            <person name="Lapidus A."/>
            <person name="Glavina del Rio T."/>
            <person name="Dalin E."/>
            <person name="Tice H."/>
            <person name="Bruce D."/>
            <person name="Goodwin L."/>
            <person name="Pitluck S."/>
            <person name="Schmutz J."/>
            <person name="Larimer F."/>
            <person name="Land M."/>
            <person name="Hauser L."/>
            <person name="Kyrpides N."/>
            <person name="Ovchinnikova G."/>
            <person name="Zhao F."/>
            <person name="Li T."/>
            <person name="Liu Z."/>
            <person name="Overmann J."/>
            <person name="Bryant D.A."/>
            <person name="Richardson P."/>
        </authorList>
    </citation>
    <scope>NUCLEOTIDE SEQUENCE [LARGE SCALE GENOMIC DNA]</scope>
    <source>
        <strain evidence="7">DSM 245 / NBRC 103803 / 6330</strain>
    </source>
</reference>
<dbReference type="GO" id="GO:0033856">
    <property type="term" value="F:pyridoxine 5'-phosphate synthase activity"/>
    <property type="evidence" value="ECO:0007669"/>
    <property type="project" value="UniProtKB-UniRule"/>
</dbReference>
<dbReference type="EC" id="2.6.99.2" evidence="4 5"/>
<dbReference type="UniPathway" id="UPA00244">
    <property type="reaction ID" value="UER00313"/>
</dbReference>
<feature type="binding site" evidence="4">
    <location>
        <position position="69"/>
    </location>
    <ligand>
        <name>1-deoxy-D-xylulose 5-phosphate</name>
        <dbReference type="ChEBI" id="CHEBI:57792"/>
    </ligand>
</feature>
<feature type="site" description="Transition state stabilizer" evidence="4">
    <location>
        <position position="175"/>
    </location>
</feature>
<dbReference type="Proteomes" id="UP000008841">
    <property type="component" value="Chromosome"/>
</dbReference>
<dbReference type="Pfam" id="PF03740">
    <property type="entry name" value="PdxJ"/>
    <property type="match status" value="1"/>
</dbReference>
<keyword evidence="2 4" id="KW-0808">Transferase</keyword>
<comment type="catalytic activity">
    <reaction evidence="4">
        <text>3-amino-2-oxopropyl phosphate + 1-deoxy-D-xylulose 5-phosphate = pyridoxine 5'-phosphate + phosphate + 2 H2O + H(+)</text>
        <dbReference type="Rhea" id="RHEA:15265"/>
        <dbReference type="ChEBI" id="CHEBI:15377"/>
        <dbReference type="ChEBI" id="CHEBI:15378"/>
        <dbReference type="ChEBI" id="CHEBI:43474"/>
        <dbReference type="ChEBI" id="CHEBI:57279"/>
        <dbReference type="ChEBI" id="CHEBI:57792"/>
        <dbReference type="ChEBI" id="CHEBI:58589"/>
        <dbReference type="EC" id="2.6.99.2"/>
    </reaction>
</comment>
<comment type="similarity">
    <text evidence="4">Belongs to the PNP synthase family.</text>
</comment>
<comment type="subunit">
    <text evidence="4">Homooctamer; tetramer of dimers.</text>
</comment>
<feature type="active site" description="Proton acceptor" evidence="4">
    <location>
        <position position="67"/>
    </location>
</feature>
<evidence type="ECO:0000256" key="4">
    <source>
        <dbReference type="HAMAP-Rule" id="MF_00279"/>
    </source>
</evidence>
<dbReference type="SUPFAM" id="SSF63892">
    <property type="entry name" value="Pyridoxine 5'-phosphate synthase"/>
    <property type="match status" value="1"/>
</dbReference>
<feature type="binding site" evidence="4">
    <location>
        <begin position="237"/>
        <end position="238"/>
    </location>
    <ligand>
        <name>3-amino-2-oxopropyl phosphate</name>
        <dbReference type="ChEBI" id="CHEBI:57279"/>
    </ligand>
</feature>
<dbReference type="GO" id="GO:0008615">
    <property type="term" value="P:pyridoxine biosynthetic process"/>
    <property type="evidence" value="ECO:0007669"/>
    <property type="project" value="UniProtKB-UniRule"/>
</dbReference>
<keyword evidence="1 4" id="KW-0963">Cytoplasm</keyword>
<dbReference type="PANTHER" id="PTHR30456:SF0">
    <property type="entry name" value="PYRIDOXINE 5'-PHOSPHATE SYNTHASE"/>
    <property type="match status" value="1"/>
</dbReference>
<feature type="active site" description="Proton acceptor" evidence="4">
    <location>
        <position position="94"/>
    </location>
</feature>
<gene>
    <name evidence="4" type="primary">pdxJ</name>
    <name evidence="6" type="ordered locus">Clim_1733</name>
</gene>
<comment type="pathway">
    <text evidence="4">Cofactor biosynthesis; pyridoxine 5'-phosphate biosynthesis; pyridoxine 5'-phosphate from D-erythrose 4-phosphate: step 5/5.</text>
</comment>
<dbReference type="NCBIfam" id="TIGR00559">
    <property type="entry name" value="pdxJ"/>
    <property type="match status" value="1"/>
</dbReference>
<dbReference type="CDD" id="cd00003">
    <property type="entry name" value="PNPsynthase"/>
    <property type="match status" value="1"/>
</dbReference>
<comment type="function">
    <text evidence="4">Catalyzes the complicated ring closure reaction between the two acyclic compounds 1-deoxy-D-xylulose-5-phosphate (DXP) and 3-amino-2-oxopropyl phosphate (1-amino-acetone-3-phosphate or AAP) to form pyridoxine 5'-phosphate (PNP) and inorganic phosphate.</text>
</comment>
<dbReference type="PANTHER" id="PTHR30456">
    <property type="entry name" value="PYRIDOXINE 5'-PHOSPHATE SYNTHASE"/>
    <property type="match status" value="1"/>
</dbReference>
<dbReference type="NCBIfam" id="NF003625">
    <property type="entry name" value="PRK05265.1-3"/>
    <property type="match status" value="1"/>
</dbReference>
<dbReference type="KEGG" id="cli:Clim_1733"/>
<dbReference type="InterPro" id="IPR013785">
    <property type="entry name" value="Aldolase_TIM"/>
</dbReference>
<dbReference type="InterPro" id="IPR004569">
    <property type="entry name" value="PyrdxlP_synth_PdxJ"/>
</dbReference>
<keyword evidence="3 4" id="KW-0664">Pyridoxine biosynthesis</keyword>
<evidence type="ECO:0000256" key="5">
    <source>
        <dbReference type="NCBIfam" id="TIGR00559"/>
    </source>
</evidence>
<dbReference type="STRING" id="290315.Clim_1733"/>
<dbReference type="GO" id="GO:0005829">
    <property type="term" value="C:cytosol"/>
    <property type="evidence" value="ECO:0007669"/>
    <property type="project" value="TreeGrafter"/>
</dbReference>
<evidence type="ECO:0000313" key="6">
    <source>
        <dbReference type="EMBL" id="ACD90774.1"/>
    </source>
</evidence>
<feature type="binding site" evidence="4">
    <location>
        <begin position="33"/>
        <end position="34"/>
    </location>
    <ligand>
        <name>1-deoxy-D-xylulose 5-phosphate</name>
        <dbReference type="ChEBI" id="CHEBI:57792"/>
    </ligand>
</feature>
<protein>
    <recommendedName>
        <fullName evidence="4 5">Pyridoxine 5'-phosphate synthase</fullName>
        <shortName evidence="4">PNP synthase</shortName>
        <ecNumber evidence="4 5">2.6.99.2</ecNumber>
    </recommendedName>
</protein>
<dbReference type="AlphaFoldDB" id="B3EEG4"/>
<evidence type="ECO:0000256" key="1">
    <source>
        <dbReference type="ARBA" id="ARBA00022490"/>
    </source>
</evidence>
<feature type="binding site" evidence="4">
    <location>
        <position position="42"/>
    </location>
    <ligand>
        <name>3-amino-2-oxopropyl phosphate</name>
        <dbReference type="ChEBI" id="CHEBI:57279"/>
    </ligand>
</feature>
<accession>B3EEG4</accession>